<reference evidence="2 3" key="2">
    <citation type="journal article" date="2009" name="PLoS ONE">
        <title>An integrated genetic and cytogenetic map of the cucumber genome.</title>
        <authorList>
            <person name="Ren Y."/>
            <person name="Zhang Z."/>
            <person name="Liu J."/>
            <person name="Staub J.E."/>
            <person name="Han Y."/>
            <person name="Cheng Z."/>
            <person name="Li X."/>
            <person name="Lu J."/>
            <person name="Miao H."/>
            <person name="Kang H."/>
            <person name="Xie B."/>
            <person name="Gu X."/>
            <person name="Wang X."/>
            <person name="Du Y."/>
            <person name="Jin W."/>
            <person name="Huang S."/>
        </authorList>
    </citation>
    <scope>NUCLEOTIDE SEQUENCE [LARGE SCALE GENOMIC DNA]</scope>
    <source>
        <strain evidence="3">cv. 9930</strain>
    </source>
</reference>
<dbReference type="EMBL" id="CM002922">
    <property type="protein sequence ID" value="KGN66299.1"/>
    <property type="molecule type" value="Genomic_DNA"/>
</dbReference>
<accession>A0A0A0LZ20</accession>
<proteinExistence type="predicted"/>
<reference evidence="2 3" key="1">
    <citation type="journal article" date="2009" name="Nat. Genet.">
        <title>The genome of the cucumber, Cucumis sativus L.</title>
        <authorList>
            <person name="Huang S."/>
            <person name="Li R."/>
            <person name="Zhang Z."/>
            <person name="Li L."/>
            <person name="Gu X."/>
            <person name="Fan W."/>
            <person name="Lucas W.J."/>
            <person name="Wang X."/>
            <person name="Xie B."/>
            <person name="Ni P."/>
            <person name="Ren Y."/>
            <person name="Zhu H."/>
            <person name="Li J."/>
            <person name="Lin K."/>
            <person name="Jin W."/>
            <person name="Fei Z."/>
            <person name="Li G."/>
            <person name="Staub J."/>
            <person name="Kilian A."/>
            <person name="van der Vossen E.A."/>
            <person name="Wu Y."/>
            <person name="Guo J."/>
            <person name="He J."/>
            <person name="Jia Z."/>
            <person name="Ren Y."/>
            <person name="Tian G."/>
            <person name="Lu Y."/>
            <person name="Ruan J."/>
            <person name="Qian W."/>
            <person name="Wang M."/>
            <person name="Huang Q."/>
            <person name="Li B."/>
            <person name="Xuan Z."/>
            <person name="Cao J."/>
            <person name="Asan"/>
            <person name="Wu Z."/>
            <person name="Zhang J."/>
            <person name="Cai Q."/>
            <person name="Bai Y."/>
            <person name="Zhao B."/>
            <person name="Han Y."/>
            <person name="Li Y."/>
            <person name="Li X."/>
            <person name="Wang S."/>
            <person name="Shi Q."/>
            <person name="Liu S."/>
            <person name="Cho W.K."/>
            <person name="Kim J.Y."/>
            <person name="Xu Y."/>
            <person name="Heller-Uszynska K."/>
            <person name="Miao H."/>
            <person name="Cheng Z."/>
            <person name="Zhang S."/>
            <person name="Wu J."/>
            <person name="Yang Y."/>
            <person name="Kang H."/>
            <person name="Li M."/>
            <person name="Liang H."/>
            <person name="Ren X."/>
            <person name="Shi Z."/>
            <person name="Wen M."/>
            <person name="Jian M."/>
            <person name="Yang H."/>
            <person name="Zhang G."/>
            <person name="Yang Z."/>
            <person name="Chen R."/>
            <person name="Liu S."/>
            <person name="Li J."/>
            <person name="Ma L."/>
            <person name="Liu H."/>
            <person name="Zhou Y."/>
            <person name="Zhao J."/>
            <person name="Fang X."/>
            <person name="Li G."/>
            <person name="Fang L."/>
            <person name="Li Y."/>
            <person name="Liu D."/>
            <person name="Zheng H."/>
            <person name="Zhang Y."/>
            <person name="Qin N."/>
            <person name="Li Z."/>
            <person name="Yang G."/>
            <person name="Yang S."/>
            <person name="Bolund L."/>
            <person name="Kristiansen K."/>
            <person name="Zheng H."/>
            <person name="Li S."/>
            <person name="Zhang X."/>
            <person name="Yang H."/>
            <person name="Wang J."/>
            <person name="Sun R."/>
            <person name="Zhang B."/>
            <person name="Jiang S."/>
            <person name="Wang J."/>
            <person name="Du Y."/>
            <person name="Li S."/>
        </authorList>
    </citation>
    <scope>NUCLEOTIDE SEQUENCE [LARGE SCALE GENOMIC DNA]</scope>
    <source>
        <strain evidence="3">cv. 9930</strain>
    </source>
</reference>
<dbReference type="Gramene" id="KGN66299">
    <property type="protein sequence ID" value="KGN66299"/>
    <property type="gene ID" value="Csa_1G596490"/>
</dbReference>
<organism evidence="2 3">
    <name type="scientific">Cucumis sativus</name>
    <name type="common">Cucumber</name>
    <dbReference type="NCBI Taxonomy" id="3659"/>
    <lineage>
        <taxon>Eukaryota</taxon>
        <taxon>Viridiplantae</taxon>
        <taxon>Streptophyta</taxon>
        <taxon>Embryophyta</taxon>
        <taxon>Tracheophyta</taxon>
        <taxon>Spermatophyta</taxon>
        <taxon>Magnoliopsida</taxon>
        <taxon>eudicotyledons</taxon>
        <taxon>Gunneridae</taxon>
        <taxon>Pentapetalae</taxon>
        <taxon>rosids</taxon>
        <taxon>fabids</taxon>
        <taxon>Cucurbitales</taxon>
        <taxon>Cucurbitaceae</taxon>
        <taxon>Benincaseae</taxon>
        <taxon>Cucumis</taxon>
    </lineage>
</organism>
<evidence type="ECO:0000256" key="1">
    <source>
        <dbReference type="SAM" id="MobiDB-lite"/>
    </source>
</evidence>
<dbReference type="AlphaFoldDB" id="A0A0A0LZ20"/>
<name>A0A0A0LZ20_CUCSA</name>
<gene>
    <name evidence="2" type="ORF">Csa_1G596490</name>
</gene>
<sequence>MSLAAAPRKKLSRRGLGLGSSQLNTRLSSFFHPSVAFRSDKSNSPSKAMECYTLDGETPVVESITSLRSDLSSMGHV</sequence>
<evidence type="ECO:0000313" key="3">
    <source>
        <dbReference type="Proteomes" id="UP000029981"/>
    </source>
</evidence>
<protein>
    <submittedName>
        <fullName evidence="2">Uncharacterized protein</fullName>
    </submittedName>
</protein>
<reference evidence="2 3" key="3">
    <citation type="journal article" date="2010" name="BMC Genomics">
        <title>Transcriptome sequencing and comparative analysis of cucumber flowers with different sex types.</title>
        <authorList>
            <person name="Guo S."/>
            <person name="Zheng Y."/>
            <person name="Joung J.G."/>
            <person name="Liu S."/>
            <person name="Zhang Z."/>
            <person name="Crasta O.R."/>
            <person name="Sobral B.W."/>
            <person name="Xu Y."/>
            <person name="Huang S."/>
            <person name="Fei Z."/>
        </authorList>
    </citation>
    <scope>NUCLEOTIDE SEQUENCE [LARGE SCALE GENOMIC DNA]</scope>
    <source>
        <strain evidence="3">cv. 9930</strain>
    </source>
</reference>
<keyword evidence="3" id="KW-1185">Reference proteome</keyword>
<evidence type="ECO:0000313" key="2">
    <source>
        <dbReference type="EMBL" id="KGN66299.1"/>
    </source>
</evidence>
<dbReference type="Proteomes" id="UP000029981">
    <property type="component" value="Chromosome 1"/>
</dbReference>
<feature type="region of interest" description="Disordered" evidence="1">
    <location>
        <begin position="1"/>
        <end position="20"/>
    </location>
</feature>
<reference evidence="2 3" key="4">
    <citation type="journal article" date="2011" name="BMC Genomics">
        <title>RNA-Seq improves annotation of protein-coding genes in the cucumber genome.</title>
        <authorList>
            <person name="Li Z."/>
            <person name="Zhang Z."/>
            <person name="Yan P."/>
            <person name="Huang S."/>
            <person name="Fei Z."/>
            <person name="Lin K."/>
        </authorList>
    </citation>
    <scope>NUCLEOTIDE SEQUENCE [LARGE SCALE GENOMIC DNA]</scope>
    <source>
        <strain evidence="3">cv. 9930</strain>
    </source>
</reference>